<name>A0A0E9QES6_ANGAN</name>
<organism evidence="1">
    <name type="scientific">Anguilla anguilla</name>
    <name type="common">European freshwater eel</name>
    <name type="synonym">Muraena anguilla</name>
    <dbReference type="NCBI Taxonomy" id="7936"/>
    <lineage>
        <taxon>Eukaryota</taxon>
        <taxon>Metazoa</taxon>
        <taxon>Chordata</taxon>
        <taxon>Craniata</taxon>
        <taxon>Vertebrata</taxon>
        <taxon>Euteleostomi</taxon>
        <taxon>Actinopterygii</taxon>
        <taxon>Neopterygii</taxon>
        <taxon>Teleostei</taxon>
        <taxon>Anguilliformes</taxon>
        <taxon>Anguillidae</taxon>
        <taxon>Anguilla</taxon>
    </lineage>
</organism>
<accession>A0A0E9QES6</accession>
<protein>
    <submittedName>
        <fullName evidence="1">Uncharacterized protein</fullName>
    </submittedName>
</protein>
<sequence>MFWIAQQNQHISNCVREGILFYTSMPGTNQKKHRHHLTNPAAGTDQSNCLLCGNSRLYSKAF</sequence>
<dbReference type="EMBL" id="GBXM01093308">
    <property type="protein sequence ID" value="JAH15269.1"/>
    <property type="molecule type" value="Transcribed_RNA"/>
</dbReference>
<evidence type="ECO:0000313" key="1">
    <source>
        <dbReference type="EMBL" id="JAH15269.1"/>
    </source>
</evidence>
<reference evidence="1" key="1">
    <citation type="submission" date="2014-11" db="EMBL/GenBank/DDBJ databases">
        <authorList>
            <person name="Amaro Gonzalez C."/>
        </authorList>
    </citation>
    <scope>NUCLEOTIDE SEQUENCE</scope>
</reference>
<reference evidence="1" key="2">
    <citation type="journal article" date="2015" name="Fish Shellfish Immunol.">
        <title>Early steps in the European eel (Anguilla anguilla)-Vibrio vulnificus interaction in the gills: Role of the RtxA13 toxin.</title>
        <authorList>
            <person name="Callol A."/>
            <person name="Pajuelo D."/>
            <person name="Ebbesson L."/>
            <person name="Teles M."/>
            <person name="MacKenzie S."/>
            <person name="Amaro C."/>
        </authorList>
    </citation>
    <scope>NUCLEOTIDE SEQUENCE</scope>
</reference>
<proteinExistence type="predicted"/>
<dbReference type="AlphaFoldDB" id="A0A0E9QES6"/>